<dbReference type="AlphaFoldDB" id="A0A6G1X4D3"/>
<dbReference type="CDD" id="cd00118">
    <property type="entry name" value="LysM"/>
    <property type="match status" value="5"/>
</dbReference>
<name>A0A6G1X4D3_9BACI</name>
<dbReference type="Pfam" id="PF01476">
    <property type="entry name" value="LysM"/>
    <property type="match status" value="5"/>
</dbReference>
<reference evidence="10 11" key="1">
    <citation type="submission" date="2019-11" db="EMBL/GenBank/DDBJ databases">
        <authorList>
            <person name="Li J."/>
        </authorList>
    </citation>
    <scope>NUCLEOTIDE SEQUENCE [LARGE SCALE GENOMIC DNA]</scope>
    <source>
        <strain evidence="10 11">J4</strain>
    </source>
</reference>
<evidence type="ECO:0000256" key="6">
    <source>
        <dbReference type="ARBA" id="ARBA00022807"/>
    </source>
</evidence>
<dbReference type="Pfam" id="PF00877">
    <property type="entry name" value="NLPC_P60"/>
    <property type="match status" value="1"/>
</dbReference>
<keyword evidence="3" id="KW-0732">Signal</keyword>
<dbReference type="Pfam" id="PF01471">
    <property type="entry name" value="PG_binding_1"/>
    <property type="match status" value="1"/>
</dbReference>
<protein>
    <submittedName>
        <fullName evidence="10">LysM peptidoglycan-binding domain-containing protein</fullName>
    </submittedName>
</protein>
<evidence type="ECO:0000259" key="9">
    <source>
        <dbReference type="PROSITE" id="PS51935"/>
    </source>
</evidence>
<dbReference type="PROSITE" id="PS51782">
    <property type="entry name" value="LYSM"/>
    <property type="match status" value="5"/>
</dbReference>
<dbReference type="SUPFAM" id="SSF54106">
    <property type="entry name" value="LysM domain"/>
    <property type="match status" value="5"/>
</dbReference>
<dbReference type="InterPro" id="IPR036366">
    <property type="entry name" value="PGBDSf"/>
</dbReference>
<dbReference type="SUPFAM" id="SSF47090">
    <property type="entry name" value="PGBD-like"/>
    <property type="match status" value="1"/>
</dbReference>
<dbReference type="GO" id="GO:0008234">
    <property type="term" value="F:cysteine-type peptidase activity"/>
    <property type="evidence" value="ECO:0007669"/>
    <property type="project" value="UniProtKB-KW"/>
</dbReference>
<accession>A0A6G1X4D3</accession>
<dbReference type="GO" id="GO:0008932">
    <property type="term" value="F:lytic endotransglycosylase activity"/>
    <property type="evidence" value="ECO:0007669"/>
    <property type="project" value="TreeGrafter"/>
</dbReference>
<feature type="domain" description="LysM" evidence="8">
    <location>
        <begin position="280"/>
        <end position="323"/>
    </location>
</feature>
<dbReference type="InterPro" id="IPR018392">
    <property type="entry name" value="LysM"/>
</dbReference>
<evidence type="ECO:0000256" key="3">
    <source>
        <dbReference type="ARBA" id="ARBA00022729"/>
    </source>
</evidence>
<keyword evidence="11" id="KW-1185">Reference proteome</keyword>
<dbReference type="InterPro" id="IPR036779">
    <property type="entry name" value="LysM_dom_sf"/>
</dbReference>
<dbReference type="EMBL" id="WJNH01000002">
    <property type="protein sequence ID" value="MRG85765.1"/>
    <property type="molecule type" value="Genomic_DNA"/>
</dbReference>
<dbReference type="Proteomes" id="UP000480185">
    <property type="component" value="Unassembled WGS sequence"/>
</dbReference>
<proteinExistence type="inferred from homology"/>
<dbReference type="SMART" id="SM00257">
    <property type="entry name" value="LysM"/>
    <property type="match status" value="5"/>
</dbReference>
<sequence>MSQYRHGLRKIKSSDEYAVIIYLDNYSTEFAEELGRESKERKNFVTTVRDMITQRYPNVKVTVIKVMIGGMAVTSIPLMGANASFAQTTPSNTPTTQVVDSSSIYHQVSAGDTLWSIAHKFGTSVDNIKRANELKSDQIQKNQRLIIPKAFHKVESGDFLTVLSRIYDTPVDAIKEANDLSSDFVRIGQTLVIPTMIASQSNTTTPVSQTDNQNHSTIYSVESGDSLWAIANRYGVSVDAIKDANEIDSNLLKVGQTLIIPAQESVSSNNDESVPTSENIQYIVASGDTLWGISKKYDVSVDDLRSSNNLDSNNLQIGQTLIIPKEENGVVAHAITPATKEETSSYTVKAGDTLYSIARKYNTSVNQIQTTNHLSGETIKVGQVLKIPGEETATPVSVTPTKETNESLKQVQKNLQSLGYDAVETMTGNLDTPTTQAIKDFQNDYNLAVTGKADQATTTAIEHAVVKQDLIKDTKNYLGVPYLWGGTTPSGFDCSGFVYYMFNKHGVNMQRTTSANLYKQGTSVSTGDLQPGDLVFYAVNSSSITHVGFYMGDNQWVSATSSKGIAIYSLDNSYWSKYYEGAKRIY</sequence>
<dbReference type="InterPro" id="IPR002477">
    <property type="entry name" value="Peptidoglycan-bd-like"/>
</dbReference>
<dbReference type="RefSeq" id="WP_153727672.1">
    <property type="nucleotide sequence ID" value="NZ_WJNH01000002.1"/>
</dbReference>
<feature type="domain" description="LysM" evidence="8">
    <location>
        <begin position="344"/>
        <end position="387"/>
    </location>
</feature>
<dbReference type="InterPro" id="IPR036365">
    <property type="entry name" value="PGBD-like_sf"/>
</dbReference>
<dbReference type="Gene3D" id="1.10.101.10">
    <property type="entry name" value="PGBD-like superfamily/PGBD"/>
    <property type="match status" value="1"/>
</dbReference>
<keyword evidence="6" id="KW-0788">Thiol protease</keyword>
<dbReference type="PANTHER" id="PTHR33734:SF22">
    <property type="entry name" value="MEMBRANE-BOUND LYTIC MUREIN TRANSGLYCOSYLASE D"/>
    <property type="match status" value="1"/>
</dbReference>
<organism evidence="10 11">
    <name type="scientific">Salinibacillus xinjiangensis</name>
    <dbReference type="NCBI Taxonomy" id="1229268"/>
    <lineage>
        <taxon>Bacteria</taxon>
        <taxon>Bacillati</taxon>
        <taxon>Bacillota</taxon>
        <taxon>Bacilli</taxon>
        <taxon>Bacillales</taxon>
        <taxon>Bacillaceae</taxon>
        <taxon>Salinibacillus</taxon>
    </lineage>
</organism>
<feature type="domain" description="LysM" evidence="8">
    <location>
        <begin position="104"/>
        <end position="147"/>
    </location>
</feature>
<dbReference type="InterPro" id="IPR038765">
    <property type="entry name" value="Papain-like_cys_pep_sf"/>
</dbReference>
<dbReference type="PROSITE" id="PS51935">
    <property type="entry name" value="NLPC_P60"/>
    <property type="match status" value="1"/>
</dbReference>
<dbReference type="Gene3D" id="3.10.350.10">
    <property type="entry name" value="LysM domain"/>
    <property type="match status" value="5"/>
</dbReference>
<evidence type="ECO:0000256" key="1">
    <source>
        <dbReference type="ARBA" id="ARBA00007074"/>
    </source>
</evidence>
<keyword evidence="4" id="KW-0677">Repeat</keyword>
<dbReference type="SUPFAM" id="SSF54001">
    <property type="entry name" value="Cysteine proteinases"/>
    <property type="match status" value="1"/>
</dbReference>
<keyword evidence="7" id="KW-0961">Cell wall biogenesis/degradation</keyword>
<dbReference type="OrthoDB" id="9813368at2"/>
<comment type="similarity">
    <text evidence="1">Belongs to the peptidase C40 family.</text>
</comment>
<evidence type="ECO:0000313" key="11">
    <source>
        <dbReference type="Proteomes" id="UP000480185"/>
    </source>
</evidence>
<evidence type="ECO:0000256" key="4">
    <source>
        <dbReference type="ARBA" id="ARBA00022737"/>
    </source>
</evidence>
<comment type="caution">
    <text evidence="10">The sequence shown here is derived from an EMBL/GenBank/DDBJ whole genome shotgun (WGS) entry which is preliminary data.</text>
</comment>
<feature type="domain" description="LysM" evidence="8">
    <location>
        <begin position="217"/>
        <end position="260"/>
    </location>
</feature>
<feature type="domain" description="NlpC/P60" evidence="9">
    <location>
        <begin position="464"/>
        <end position="586"/>
    </location>
</feature>
<evidence type="ECO:0000313" key="10">
    <source>
        <dbReference type="EMBL" id="MRG85765.1"/>
    </source>
</evidence>
<evidence type="ECO:0000259" key="8">
    <source>
        <dbReference type="PROSITE" id="PS51782"/>
    </source>
</evidence>
<evidence type="ECO:0000256" key="2">
    <source>
        <dbReference type="ARBA" id="ARBA00022670"/>
    </source>
</evidence>
<keyword evidence="2" id="KW-0645">Protease</keyword>
<dbReference type="Gene3D" id="3.90.1720.10">
    <property type="entry name" value="endopeptidase domain like (from Nostoc punctiforme)"/>
    <property type="match status" value="1"/>
</dbReference>
<keyword evidence="5" id="KW-0378">Hydrolase</keyword>
<dbReference type="PANTHER" id="PTHR33734">
    <property type="entry name" value="LYSM DOMAIN-CONTAINING GPI-ANCHORED PROTEIN 2"/>
    <property type="match status" value="1"/>
</dbReference>
<dbReference type="GO" id="GO:0071555">
    <property type="term" value="P:cell wall organization"/>
    <property type="evidence" value="ECO:0007669"/>
    <property type="project" value="UniProtKB-KW"/>
</dbReference>
<evidence type="ECO:0000256" key="5">
    <source>
        <dbReference type="ARBA" id="ARBA00022801"/>
    </source>
</evidence>
<dbReference type="GO" id="GO:0006508">
    <property type="term" value="P:proteolysis"/>
    <property type="evidence" value="ECO:0007669"/>
    <property type="project" value="UniProtKB-KW"/>
</dbReference>
<evidence type="ECO:0000256" key="7">
    <source>
        <dbReference type="ARBA" id="ARBA00023316"/>
    </source>
</evidence>
<dbReference type="InterPro" id="IPR000064">
    <property type="entry name" value="NLP_P60_dom"/>
</dbReference>
<feature type="domain" description="LysM" evidence="8">
    <location>
        <begin position="150"/>
        <end position="193"/>
    </location>
</feature>
<gene>
    <name evidence="10" type="ORF">GH754_05375</name>
</gene>